<keyword evidence="6" id="KW-0694">RNA-binding</keyword>
<comment type="caution">
    <text evidence="9">The sequence shown here is derived from an EMBL/GenBank/DDBJ whole genome shotgun (WGS) entry which is preliminary data.</text>
</comment>
<organism evidence="9 10">
    <name type="scientific">Agrococcus baldri</name>
    <dbReference type="NCBI Taxonomy" id="153730"/>
    <lineage>
        <taxon>Bacteria</taxon>
        <taxon>Bacillati</taxon>
        <taxon>Actinomycetota</taxon>
        <taxon>Actinomycetes</taxon>
        <taxon>Micrococcales</taxon>
        <taxon>Microbacteriaceae</taxon>
        <taxon>Agrococcus</taxon>
    </lineage>
</organism>
<evidence type="ECO:0000313" key="10">
    <source>
        <dbReference type="Proteomes" id="UP000321749"/>
    </source>
</evidence>
<dbReference type="GO" id="GO:0004519">
    <property type="term" value="F:endonuclease activity"/>
    <property type="evidence" value="ECO:0007669"/>
    <property type="project" value="UniProtKB-KW"/>
</dbReference>
<protein>
    <recommendedName>
        <fullName evidence="11">Type II toxin-antitoxin system HicA family toxin</fullName>
    </recommendedName>
</protein>
<dbReference type="GO" id="GO:0003729">
    <property type="term" value="F:mRNA binding"/>
    <property type="evidence" value="ECO:0007669"/>
    <property type="project" value="InterPro"/>
</dbReference>
<comment type="similarity">
    <text evidence="1">Belongs to the HicA mRNA interferase family.</text>
</comment>
<dbReference type="InterPro" id="IPR038570">
    <property type="entry name" value="HicA_sf"/>
</dbReference>
<dbReference type="AlphaFoldDB" id="A0AA87UR16"/>
<keyword evidence="7" id="KW-0346">Stress response</keyword>
<keyword evidence="10" id="KW-1185">Reference proteome</keyword>
<evidence type="ECO:0000256" key="3">
    <source>
        <dbReference type="ARBA" id="ARBA00022722"/>
    </source>
</evidence>
<feature type="region of interest" description="Disordered" evidence="8">
    <location>
        <begin position="26"/>
        <end position="47"/>
    </location>
</feature>
<evidence type="ECO:0000256" key="8">
    <source>
        <dbReference type="SAM" id="MobiDB-lite"/>
    </source>
</evidence>
<gene>
    <name evidence="9" type="ORF">ABA31_04010</name>
</gene>
<name>A0AA87UR16_9MICO</name>
<accession>A0AA87UR16</accession>
<evidence type="ECO:0008006" key="11">
    <source>
        <dbReference type="Google" id="ProtNLM"/>
    </source>
</evidence>
<sequence>MMVSSQPSRKVKKMLRAAGWIPTTAQGSHTKWRAPSGRSVTVPDGHRSISPGVYRQILRAIEEESR</sequence>
<keyword evidence="4" id="KW-0255">Endonuclease</keyword>
<dbReference type="Pfam" id="PF07927">
    <property type="entry name" value="HicA_toxin"/>
    <property type="match status" value="1"/>
</dbReference>
<evidence type="ECO:0000256" key="4">
    <source>
        <dbReference type="ARBA" id="ARBA00022759"/>
    </source>
</evidence>
<proteinExistence type="inferred from homology"/>
<dbReference type="EMBL" id="BJUU01000002">
    <property type="protein sequence ID" value="GEK79050.1"/>
    <property type="molecule type" value="Genomic_DNA"/>
</dbReference>
<dbReference type="Gene3D" id="3.30.920.30">
    <property type="entry name" value="Hypothetical protein"/>
    <property type="match status" value="1"/>
</dbReference>
<evidence type="ECO:0000256" key="1">
    <source>
        <dbReference type="ARBA" id="ARBA00006620"/>
    </source>
</evidence>
<keyword evidence="3" id="KW-0540">Nuclease</keyword>
<evidence type="ECO:0000256" key="6">
    <source>
        <dbReference type="ARBA" id="ARBA00022884"/>
    </source>
</evidence>
<dbReference type="SUPFAM" id="SSF54786">
    <property type="entry name" value="YcfA/nrd intein domain"/>
    <property type="match status" value="1"/>
</dbReference>
<keyword evidence="5" id="KW-0378">Hydrolase</keyword>
<dbReference type="Proteomes" id="UP000321749">
    <property type="component" value="Unassembled WGS sequence"/>
</dbReference>
<dbReference type="InterPro" id="IPR012933">
    <property type="entry name" value="HicA_mRNA_interferase"/>
</dbReference>
<evidence type="ECO:0000313" key="9">
    <source>
        <dbReference type="EMBL" id="GEK79050.1"/>
    </source>
</evidence>
<evidence type="ECO:0000256" key="5">
    <source>
        <dbReference type="ARBA" id="ARBA00022801"/>
    </source>
</evidence>
<reference evidence="9 10" key="1">
    <citation type="submission" date="2019-07" db="EMBL/GenBank/DDBJ databases">
        <title>Whole genome shotgun sequence of Agrococcus baldri NBRC 103055.</title>
        <authorList>
            <person name="Hosoyama A."/>
            <person name="Uohara A."/>
            <person name="Ohji S."/>
            <person name="Ichikawa N."/>
        </authorList>
    </citation>
    <scope>NUCLEOTIDE SEQUENCE [LARGE SCALE GENOMIC DNA]</scope>
    <source>
        <strain evidence="9 10">NBRC 103055</strain>
    </source>
</reference>
<evidence type="ECO:0000256" key="7">
    <source>
        <dbReference type="ARBA" id="ARBA00023016"/>
    </source>
</evidence>
<evidence type="ECO:0000256" key="2">
    <source>
        <dbReference type="ARBA" id="ARBA00022649"/>
    </source>
</evidence>
<dbReference type="GO" id="GO:0016787">
    <property type="term" value="F:hydrolase activity"/>
    <property type="evidence" value="ECO:0007669"/>
    <property type="project" value="UniProtKB-KW"/>
</dbReference>
<keyword evidence="2" id="KW-1277">Toxin-antitoxin system</keyword>